<evidence type="ECO:0000313" key="1">
    <source>
        <dbReference type="EMBL" id="CRY95364.1"/>
    </source>
</evidence>
<reference evidence="1" key="1">
    <citation type="submission" date="2015-06" db="EMBL/GenBank/DDBJ databases">
        <authorList>
            <person name="Joergensen T."/>
        </authorList>
    </citation>
    <scope>NUCLEOTIDE SEQUENCE</scope>
    <source>
        <plasmid evidence="1">pRGRH0606</plasmid>
    </source>
</reference>
<dbReference type="Gene3D" id="1.10.8.1050">
    <property type="entry name" value="Antitoxin VbhA-like"/>
    <property type="match status" value="1"/>
</dbReference>
<dbReference type="EMBL" id="LN853235">
    <property type="protein sequence ID" value="CRY95364.1"/>
    <property type="molecule type" value="Genomic_DNA"/>
</dbReference>
<organism evidence="1">
    <name type="scientific">uncultured prokaryote</name>
    <dbReference type="NCBI Taxonomy" id="198431"/>
    <lineage>
        <taxon>unclassified sequences</taxon>
        <taxon>environmental samples</taxon>
    </lineage>
</organism>
<proteinExistence type="predicted"/>
<sequence>MKNATVTTKEQRAYRVAQVNANMSIENMPVDDFTKEQQQRYIEGTLAVEDMAKETMAAFLALKNTN</sequence>
<protein>
    <submittedName>
        <fullName evidence="1">Uncharacterized protein</fullName>
    </submittedName>
</protein>
<accession>A0A0H5Q1S1</accession>
<name>A0A0H5Q1S1_9ZZZZ</name>
<dbReference type="InterPro" id="IPR043038">
    <property type="entry name" value="VbhA_sf"/>
</dbReference>
<dbReference type="CDD" id="cd11586">
    <property type="entry name" value="VbhA_like"/>
    <property type="match status" value="1"/>
</dbReference>
<geneLocation type="plasmid" evidence="1">
    <name>pRGRH0606</name>
</geneLocation>
<keyword evidence="1" id="KW-0614">Plasmid</keyword>
<dbReference type="InterPro" id="IPR033788">
    <property type="entry name" value="VbhA-like"/>
</dbReference>
<dbReference type="AlphaFoldDB" id="A0A0H5Q1S1"/>
<reference evidence="1" key="2">
    <citation type="submission" date="2015-07" db="EMBL/GenBank/DDBJ databases">
        <title>Plasmids, circular viruses and viroids from rat gut.</title>
        <authorList>
            <person name="Jorgensen T.J."/>
            <person name="Hansen M.A."/>
            <person name="Xu Z."/>
            <person name="Tabak M.A."/>
            <person name="Sorensen S.J."/>
            <person name="Hansen L.H."/>
        </authorList>
    </citation>
    <scope>NUCLEOTIDE SEQUENCE</scope>
    <source>
        <plasmid evidence="1">pRGRH0606</plasmid>
    </source>
</reference>